<accession>A0A1I6UZG7</accession>
<comment type="cofactor">
    <cofactor evidence="1">
        <name>FMN</name>
        <dbReference type="ChEBI" id="CHEBI:58210"/>
    </cofactor>
</comment>
<organism evidence="6 7">
    <name type="scientific">Zhouia amylolytica</name>
    <dbReference type="NCBI Taxonomy" id="376730"/>
    <lineage>
        <taxon>Bacteria</taxon>
        <taxon>Pseudomonadati</taxon>
        <taxon>Bacteroidota</taxon>
        <taxon>Flavobacteriia</taxon>
        <taxon>Flavobacteriales</taxon>
        <taxon>Flavobacteriaceae</taxon>
        <taxon>Zhouia</taxon>
    </lineage>
</organism>
<proteinExistence type="predicted"/>
<dbReference type="InterPro" id="IPR012349">
    <property type="entry name" value="Split_barrel_FMN-bd"/>
</dbReference>
<evidence type="ECO:0000313" key="7">
    <source>
        <dbReference type="Proteomes" id="UP000183209"/>
    </source>
</evidence>
<evidence type="ECO:0000256" key="3">
    <source>
        <dbReference type="ARBA" id="ARBA00022643"/>
    </source>
</evidence>
<dbReference type="GO" id="GO:0008615">
    <property type="term" value="P:pyridoxine biosynthetic process"/>
    <property type="evidence" value="ECO:0007669"/>
    <property type="project" value="InterPro"/>
</dbReference>
<dbReference type="SUPFAM" id="SSF50475">
    <property type="entry name" value="FMN-binding split barrel"/>
    <property type="match status" value="1"/>
</dbReference>
<name>A0A1I6UZG7_9FLAO</name>
<keyword evidence="3" id="KW-0288">FMN</keyword>
<dbReference type="PANTHER" id="PTHR10851">
    <property type="entry name" value="PYRIDOXINE-5-PHOSPHATE OXIDASE"/>
    <property type="match status" value="1"/>
</dbReference>
<evidence type="ECO:0000256" key="4">
    <source>
        <dbReference type="ARBA" id="ARBA00023002"/>
    </source>
</evidence>
<dbReference type="Proteomes" id="UP000183209">
    <property type="component" value="Unassembled WGS sequence"/>
</dbReference>
<protein>
    <submittedName>
        <fullName evidence="6">General stress protein 26</fullName>
    </submittedName>
</protein>
<dbReference type="PANTHER" id="PTHR10851:SF0">
    <property type="entry name" value="PYRIDOXINE-5'-PHOSPHATE OXIDASE"/>
    <property type="match status" value="1"/>
</dbReference>
<dbReference type="EMBL" id="FPAG01000008">
    <property type="protein sequence ID" value="SFT06831.1"/>
    <property type="molecule type" value="Genomic_DNA"/>
</dbReference>
<reference evidence="6 7" key="1">
    <citation type="submission" date="2016-10" db="EMBL/GenBank/DDBJ databases">
        <authorList>
            <person name="de Groot N.N."/>
        </authorList>
    </citation>
    <scope>NUCLEOTIDE SEQUENCE [LARGE SCALE GENOMIC DNA]</scope>
    <source>
        <strain evidence="6 7">CGMCC 1.6114</strain>
    </source>
</reference>
<dbReference type="InterPro" id="IPR024624">
    <property type="entry name" value="Pyridox_Oxase_Alr4036_FMN-bd"/>
</dbReference>
<dbReference type="GO" id="GO:0004733">
    <property type="term" value="F:pyridoxamine phosphate oxidase activity"/>
    <property type="evidence" value="ECO:0007669"/>
    <property type="project" value="InterPro"/>
</dbReference>
<dbReference type="Gene3D" id="2.30.110.10">
    <property type="entry name" value="Electron Transport, Fmn-binding Protein, Chain A"/>
    <property type="match status" value="1"/>
</dbReference>
<gene>
    <name evidence="6" type="ORF">SAMN04487906_2744</name>
</gene>
<keyword evidence="2" id="KW-0285">Flavoprotein</keyword>
<evidence type="ECO:0000256" key="2">
    <source>
        <dbReference type="ARBA" id="ARBA00022630"/>
    </source>
</evidence>
<dbReference type="Pfam" id="PF12766">
    <property type="entry name" value="Pyridox_oxase_2"/>
    <property type="match status" value="1"/>
</dbReference>
<keyword evidence="4" id="KW-0560">Oxidoreductase</keyword>
<sequence>MIPDILEIIKTELTKGTTVEGHPFRLCAMATVGINHTARIRTVVLRDVDENLNLTFYTDKRTKKITHIRENKNVSLLFYHPGIRTQLRIEGFAMIEENESVIQDLWSKIHKDAQKDYTSAEAPGTKIGDPDFITHLEDEHYFTVIRVLSQKIDYFELKPKKHVRAAFSFEDGYKWNGTFLVP</sequence>
<evidence type="ECO:0000313" key="6">
    <source>
        <dbReference type="EMBL" id="SFT06831.1"/>
    </source>
</evidence>
<dbReference type="OrthoDB" id="1493996at2"/>
<evidence type="ECO:0000256" key="1">
    <source>
        <dbReference type="ARBA" id="ARBA00001917"/>
    </source>
</evidence>
<dbReference type="GO" id="GO:0010181">
    <property type="term" value="F:FMN binding"/>
    <property type="evidence" value="ECO:0007669"/>
    <property type="project" value="InterPro"/>
</dbReference>
<feature type="domain" description="Pyridoxamine 5'-phosphate oxidase Alr4036 family FMN-binding" evidence="5">
    <location>
        <begin position="20"/>
        <end position="95"/>
    </location>
</feature>
<dbReference type="InterPro" id="IPR000659">
    <property type="entry name" value="Pyridox_Oxase"/>
</dbReference>
<dbReference type="AlphaFoldDB" id="A0A1I6UZG7"/>
<dbReference type="RefSeq" id="WP_038261537.1">
    <property type="nucleotide sequence ID" value="NZ_FPAG01000008.1"/>
</dbReference>
<evidence type="ECO:0000259" key="5">
    <source>
        <dbReference type="Pfam" id="PF12766"/>
    </source>
</evidence>